<feature type="domain" description="EGF-like" evidence="2">
    <location>
        <begin position="496"/>
        <end position="555"/>
    </location>
</feature>
<feature type="domain" description="EGF-like" evidence="2">
    <location>
        <begin position="116"/>
        <end position="175"/>
    </location>
</feature>
<feature type="domain" description="EGF-like" evidence="2">
    <location>
        <begin position="268"/>
        <end position="327"/>
    </location>
</feature>
<keyword evidence="4" id="KW-1185">Reference proteome</keyword>
<feature type="domain" description="EGF-like" evidence="2">
    <location>
        <begin position="420"/>
        <end position="479"/>
    </location>
</feature>
<sequence>MLVGFLLVCATVLAKDSGKTACEQKTGVCDGSLTTAGCATCTPAGSSQTCLTCTTSSHKIRPDEKGCISECPADVSTDVDGFCKCKSGYTPSTNGQTCEQKTGVCDGSLTTAGCATCTPAGSSQTCLTCTTSSHKIRPDEKGCISECPADVSTDVDGFCKCKSGYTPSTNGQTCEQKTGVCDGSLTTAGCATCTPAGSSQTCLTCTTSSHKIRPDEKGCISECPADVSTDVDGFCKCKSGYTPSTNGQTCEQKTGVCDGSLTTAGCATCTPAGSSQTCLTCTTSSHKIRPDEKGCISECPADVSTDVDGFCKCKSGYTPSTNGQTCEQKTGVCDGSLTTAGCATCTPAGSSQTCLTCTTSSHKIRPDEKGCISECPADVSTDVDGFCKCKSGYTPSTNGQTCEQKTGVCDGSLTTAGCATCTPAGSSQTCLTCTTSSHKIRPDEKGCISECPADVSTDVDGFCKCKSGYTPSTNGQTCEQKTGVCDGSLTTAGCATCTPAGSSQTCLTCTTSSHKIRPDEKGCISECPADVSTDVDGFCKCKSGYTPSTNGQTCEPSNTNKSGGLSTGAIAGIAVAAIIVVGGLVGFLCWWFLCRGKA</sequence>
<dbReference type="InParanoid" id="A0A644F2P0"/>
<feature type="transmembrane region" description="Helical" evidence="1">
    <location>
        <begin position="569"/>
        <end position="593"/>
    </location>
</feature>
<dbReference type="InterPro" id="IPR006212">
    <property type="entry name" value="Furin_repeat"/>
</dbReference>
<evidence type="ECO:0000313" key="3">
    <source>
        <dbReference type="EMBL" id="KAE8302884.1"/>
    </source>
</evidence>
<dbReference type="SMART" id="SM00261">
    <property type="entry name" value="FU"/>
    <property type="match status" value="7"/>
</dbReference>
<dbReference type="AlphaFoldDB" id="A0A644F2P0"/>
<dbReference type="Proteomes" id="UP000001548">
    <property type="component" value="Unassembled WGS sequence"/>
</dbReference>
<evidence type="ECO:0000259" key="2">
    <source>
        <dbReference type="SMART" id="SM00181"/>
    </source>
</evidence>
<dbReference type="InterPro" id="IPR005127">
    <property type="entry name" value="Giardia_VSP"/>
</dbReference>
<accession>A0A644F2P0</accession>
<keyword evidence="1" id="KW-0812">Transmembrane</keyword>
<dbReference type="SUPFAM" id="SSF57184">
    <property type="entry name" value="Growth factor receptor domain"/>
    <property type="match status" value="2"/>
</dbReference>
<dbReference type="PANTHER" id="PTHR23275:SF100">
    <property type="entry name" value="EGF-LIKE DOMAIN-CONTAINING PROTEIN"/>
    <property type="match status" value="1"/>
</dbReference>
<evidence type="ECO:0000313" key="4">
    <source>
        <dbReference type="Proteomes" id="UP000001548"/>
    </source>
</evidence>
<dbReference type="InterPro" id="IPR052798">
    <property type="entry name" value="Giardia_VSA"/>
</dbReference>
<dbReference type="InterPro" id="IPR009030">
    <property type="entry name" value="Growth_fac_rcpt_cys_sf"/>
</dbReference>
<feature type="domain" description="EGF-like" evidence="2">
    <location>
        <begin position="40"/>
        <end position="99"/>
    </location>
</feature>
<keyword evidence="1" id="KW-0472">Membrane</keyword>
<proteinExistence type="predicted"/>
<feature type="domain" description="EGF-like" evidence="2">
    <location>
        <begin position="192"/>
        <end position="251"/>
    </location>
</feature>
<dbReference type="PANTHER" id="PTHR23275">
    <property type="entry name" value="CABRIOLET.-RELATED"/>
    <property type="match status" value="1"/>
</dbReference>
<name>A0A644F2P0_GIAIC</name>
<dbReference type="EMBL" id="AACB03000003">
    <property type="protein sequence ID" value="KAE8302884.1"/>
    <property type="molecule type" value="Genomic_DNA"/>
</dbReference>
<evidence type="ECO:0000256" key="1">
    <source>
        <dbReference type="SAM" id="Phobius"/>
    </source>
</evidence>
<feature type="domain" description="EGF-like" evidence="2">
    <location>
        <begin position="344"/>
        <end position="403"/>
    </location>
</feature>
<dbReference type="InterPro" id="IPR000742">
    <property type="entry name" value="EGF"/>
</dbReference>
<dbReference type="Pfam" id="PF03302">
    <property type="entry name" value="VSP"/>
    <property type="match status" value="1"/>
</dbReference>
<reference evidence="3 4" key="1">
    <citation type="journal article" date="2007" name="Science">
        <title>Genomic minimalism in the early diverging intestinal parasite Giardia lamblia.</title>
        <authorList>
            <person name="Morrison H.G."/>
            <person name="McArthur A.G."/>
            <person name="Gillin F.D."/>
            <person name="Aley S.B."/>
            <person name="Adam R.D."/>
            <person name="Olsen G.J."/>
            <person name="Best A.A."/>
            <person name="Cande W.Z."/>
            <person name="Chen F."/>
            <person name="Cipriano M.J."/>
            <person name="Davids B.J."/>
            <person name="Dawson S.C."/>
            <person name="Elmendorf H.G."/>
            <person name="Hehl A.B."/>
            <person name="Holder M.E."/>
            <person name="Huse S.M."/>
            <person name="Kim U.U."/>
            <person name="Lasek-Nesselquist E."/>
            <person name="Manning G."/>
            <person name="Nigam A."/>
            <person name="Nixon J.E."/>
            <person name="Palm D."/>
            <person name="Passamaneck N.E."/>
            <person name="Prabhu A."/>
            <person name="Reich C.I."/>
            <person name="Reiner D.S."/>
            <person name="Samuelson J."/>
            <person name="Svard S.G."/>
            <person name="Sogin M.L."/>
        </authorList>
    </citation>
    <scope>NUCLEOTIDE SEQUENCE [LARGE SCALE GENOMIC DNA]</scope>
    <source>
        <strain evidence="3 4">WB C6</strain>
    </source>
</reference>
<comment type="caution">
    <text evidence="3">The sequence shown here is derived from an EMBL/GenBank/DDBJ whole genome shotgun (WGS) entry which is preliminary data.</text>
</comment>
<organism evidence="3 4">
    <name type="scientific">Giardia intestinalis (strain ATCC 50803 / WB clone C6)</name>
    <name type="common">Giardia lamblia</name>
    <dbReference type="NCBI Taxonomy" id="184922"/>
    <lineage>
        <taxon>Eukaryota</taxon>
        <taxon>Metamonada</taxon>
        <taxon>Diplomonadida</taxon>
        <taxon>Hexamitidae</taxon>
        <taxon>Giardiinae</taxon>
        <taxon>Giardia</taxon>
    </lineage>
</organism>
<protein>
    <submittedName>
        <fullName evidence="3">VSP</fullName>
    </submittedName>
</protein>
<dbReference type="SMART" id="SM00181">
    <property type="entry name" value="EGF"/>
    <property type="match status" value="7"/>
</dbReference>
<keyword evidence="1" id="KW-1133">Transmembrane helix</keyword>
<gene>
    <name evidence="3" type="ORF">GL50803_00137740</name>
</gene>